<dbReference type="EMBL" id="CAADRP010000890">
    <property type="protein sequence ID" value="VFU33175.1"/>
    <property type="molecule type" value="Genomic_DNA"/>
</dbReference>
<protein>
    <recommendedName>
        <fullName evidence="12">Protein kinase domain-containing protein</fullName>
    </recommendedName>
</protein>
<dbReference type="PROSITE" id="PS00108">
    <property type="entry name" value="PROTEIN_KINASE_ST"/>
    <property type="match status" value="2"/>
</dbReference>
<dbReference type="GO" id="GO:0010183">
    <property type="term" value="P:pollen tube guidance"/>
    <property type="evidence" value="ECO:0007669"/>
    <property type="project" value="UniProtKB-ARBA"/>
</dbReference>
<evidence type="ECO:0000256" key="7">
    <source>
        <dbReference type="ARBA" id="ARBA00022777"/>
    </source>
</evidence>
<organism evidence="13">
    <name type="scientific">Salix viminalis</name>
    <name type="common">Common osier</name>
    <name type="synonym">Basket willow</name>
    <dbReference type="NCBI Taxonomy" id="40686"/>
    <lineage>
        <taxon>Eukaryota</taxon>
        <taxon>Viridiplantae</taxon>
        <taxon>Streptophyta</taxon>
        <taxon>Embryophyta</taxon>
        <taxon>Tracheophyta</taxon>
        <taxon>Spermatophyta</taxon>
        <taxon>Magnoliopsida</taxon>
        <taxon>eudicotyledons</taxon>
        <taxon>Gunneridae</taxon>
        <taxon>Pentapetalae</taxon>
        <taxon>rosids</taxon>
        <taxon>fabids</taxon>
        <taxon>Malpighiales</taxon>
        <taxon>Salicaceae</taxon>
        <taxon>Saliceae</taxon>
        <taxon>Salix</taxon>
    </lineage>
</organism>
<evidence type="ECO:0000256" key="11">
    <source>
        <dbReference type="PROSITE-ProRule" id="PRU10141"/>
    </source>
</evidence>
<reference evidence="13" key="1">
    <citation type="submission" date="2019-03" db="EMBL/GenBank/DDBJ databases">
        <authorList>
            <person name="Mank J."/>
            <person name="Almeida P."/>
        </authorList>
    </citation>
    <scope>NUCLEOTIDE SEQUENCE</scope>
    <source>
        <strain evidence="13">78183</strain>
    </source>
</reference>
<dbReference type="SUPFAM" id="SSF56112">
    <property type="entry name" value="Protein kinase-like (PK-like)"/>
    <property type="match status" value="2"/>
</dbReference>
<keyword evidence="7" id="KW-0418">Kinase</keyword>
<dbReference type="PROSITE" id="PS50011">
    <property type="entry name" value="PROTEIN_KINASE_DOM"/>
    <property type="match status" value="2"/>
</dbReference>
<keyword evidence="10" id="KW-0449">Lipoprotein</keyword>
<sequence>MKFFPCCIPEREDALVESTSCTDKESAKHGRALSSWKNMSWKIGSSKRKNSLKVFTYHELSVATDDFNPSFSIGEGGNGRQGNKEFFSEVNTLSMVQHPNLVKLIGYCVDGDQRLLVYEFMPNESLETHLLDLPPGRKPLDWTTRMKIATGAAQGLEYLHDTADPQIIYRDFKASNILLDQNFNAKLSDFGLAKLGPTGGKDHVSTRVMGTYGYCAPEYQLTGQLTTRSDVYSFGVVLLEIITGKRVIDMSRPTEEQNLVHWAGPLFKDKSNFTAMADPLLEGNYSQKSLHQALAIAAMCLQVEADTRPLMADVVTALEFLTGPVEEKKPTVSPAQSIHHVNSVTEGNVKQEWYLIGSTPIQFSIKPNPNQIPGQQQFRLEKNNSFKGNRSSWKSKGYGKQGKTLSFVRNLSYKIASSKRKNINQVFTFRELAVATSDFNRHFLVGEGGFGRVYKGYIDSVDKMVAVKKLDRKGLQGNREFFSEVLTLSMVKHLNLVKLIGYCADGDQRLLVYEFMANGSLENHLLDLPPGKEPLDWSTRMKIASGAAQGLEYLHGVADPQIIYRDFKASNILLDEDFNPKLSDFGLAKLGPTGGKDHVSTRVMGTYGYCAPEYQMTGQLTTRSDVYSFGVVLLEIISGRRVIDRSRPTEEQNLIHWAAPLLKDRSKFTAMADPLLEGNYPKKSLYQALAIASMCVHEEADARPLMADVVTAFEFLTTPAEEEKPTMASTESIHYVESVKGGNVKDELEA</sequence>
<evidence type="ECO:0000256" key="3">
    <source>
        <dbReference type="ARBA" id="ARBA00022475"/>
    </source>
</evidence>
<dbReference type="CDD" id="cd14066">
    <property type="entry name" value="STKc_IRAK"/>
    <property type="match status" value="1"/>
</dbReference>
<evidence type="ECO:0000256" key="6">
    <source>
        <dbReference type="ARBA" id="ARBA00022741"/>
    </source>
</evidence>
<dbReference type="GO" id="GO:0005524">
    <property type="term" value="F:ATP binding"/>
    <property type="evidence" value="ECO:0007669"/>
    <property type="project" value="UniProtKB-UniRule"/>
</dbReference>
<dbReference type="PROSITE" id="PS00107">
    <property type="entry name" value="PROTEIN_KINASE_ATP"/>
    <property type="match status" value="1"/>
</dbReference>
<comment type="subcellular location">
    <subcellularLocation>
        <location evidence="1">Cell membrane</location>
        <topology evidence="1">Lipid-anchor</topology>
    </subcellularLocation>
</comment>
<comment type="similarity">
    <text evidence="2">Belongs to the protein kinase superfamily. Ser/Thr protein kinase family.</text>
</comment>
<keyword evidence="9" id="KW-0472">Membrane</keyword>
<evidence type="ECO:0000256" key="1">
    <source>
        <dbReference type="ARBA" id="ARBA00004193"/>
    </source>
</evidence>
<proteinExistence type="inferred from homology"/>
<evidence type="ECO:0000256" key="4">
    <source>
        <dbReference type="ARBA" id="ARBA00022527"/>
    </source>
</evidence>
<dbReference type="FunFam" id="1.10.510.10:FF:000032">
    <property type="entry name" value="Serine/threonine-protein kinase PBS1"/>
    <property type="match status" value="2"/>
</dbReference>
<dbReference type="Gene3D" id="1.10.510.10">
    <property type="entry name" value="Transferase(Phosphotransferase) domain 1"/>
    <property type="match status" value="2"/>
</dbReference>
<dbReference type="Pfam" id="PF07714">
    <property type="entry name" value="PK_Tyr_Ser-Thr"/>
    <property type="match status" value="2"/>
</dbReference>
<keyword evidence="3" id="KW-1003">Cell membrane</keyword>
<dbReference type="GO" id="GO:0090404">
    <property type="term" value="C:pollen tube tip"/>
    <property type="evidence" value="ECO:0007669"/>
    <property type="project" value="UniProtKB-ARBA"/>
</dbReference>
<feature type="domain" description="Protein kinase" evidence="12">
    <location>
        <begin position="37"/>
        <end position="321"/>
    </location>
</feature>
<accession>A0A6N2L1E1</accession>
<evidence type="ECO:0000256" key="10">
    <source>
        <dbReference type="ARBA" id="ARBA00023288"/>
    </source>
</evidence>
<dbReference type="PANTHER" id="PTHR47985:SF37">
    <property type="entry name" value="PROTEIN KINASE SUPERFAMILY PROTEIN"/>
    <property type="match status" value="1"/>
</dbReference>
<dbReference type="InterPro" id="IPR000719">
    <property type="entry name" value="Prot_kinase_dom"/>
</dbReference>
<dbReference type="GO" id="GO:0004674">
    <property type="term" value="F:protein serine/threonine kinase activity"/>
    <property type="evidence" value="ECO:0007669"/>
    <property type="project" value="UniProtKB-KW"/>
</dbReference>
<keyword evidence="8 11" id="KW-0067">ATP-binding</keyword>
<evidence type="ECO:0000256" key="8">
    <source>
        <dbReference type="ARBA" id="ARBA00022840"/>
    </source>
</evidence>
<feature type="domain" description="Protein kinase" evidence="12">
    <location>
        <begin position="439"/>
        <end position="716"/>
    </location>
</feature>
<dbReference type="AlphaFoldDB" id="A0A6N2L1E1"/>
<dbReference type="InterPro" id="IPR001245">
    <property type="entry name" value="Ser-Thr/Tyr_kinase_cat_dom"/>
</dbReference>
<feature type="binding site" evidence="11">
    <location>
        <position position="469"/>
    </location>
    <ligand>
        <name>ATP</name>
        <dbReference type="ChEBI" id="CHEBI:30616"/>
    </ligand>
</feature>
<evidence type="ECO:0000259" key="12">
    <source>
        <dbReference type="PROSITE" id="PS50011"/>
    </source>
</evidence>
<keyword evidence="6 11" id="KW-0547">Nucleotide-binding</keyword>
<dbReference type="InterPro" id="IPR017441">
    <property type="entry name" value="Protein_kinase_ATP_BS"/>
</dbReference>
<evidence type="ECO:0000313" key="13">
    <source>
        <dbReference type="EMBL" id="VFU33175.1"/>
    </source>
</evidence>
<dbReference type="Gene3D" id="3.30.200.20">
    <property type="entry name" value="Phosphorylase Kinase, domain 1"/>
    <property type="match status" value="2"/>
</dbReference>
<dbReference type="GO" id="GO:0005886">
    <property type="term" value="C:plasma membrane"/>
    <property type="evidence" value="ECO:0007669"/>
    <property type="project" value="UniProtKB-SubCell"/>
</dbReference>
<dbReference type="InterPro" id="IPR008271">
    <property type="entry name" value="Ser/Thr_kinase_AS"/>
</dbReference>
<keyword evidence="4" id="KW-0723">Serine/threonine-protein kinase</keyword>
<evidence type="ECO:0000256" key="2">
    <source>
        <dbReference type="ARBA" id="ARBA00008684"/>
    </source>
</evidence>
<evidence type="ECO:0000256" key="5">
    <source>
        <dbReference type="ARBA" id="ARBA00022679"/>
    </source>
</evidence>
<keyword evidence="5" id="KW-0808">Transferase</keyword>
<dbReference type="PANTHER" id="PTHR47985">
    <property type="entry name" value="OS07G0668900 PROTEIN"/>
    <property type="match status" value="1"/>
</dbReference>
<dbReference type="InterPro" id="IPR011009">
    <property type="entry name" value="Kinase-like_dom_sf"/>
</dbReference>
<name>A0A6N2L1E1_SALVM</name>
<dbReference type="FunFam" id="3.30.200.20:FF:000266">
    <property type="entry name" value="probable serine/threonine-protein kinase RLCKVII"/>
    <property type="match status" value="1"/>
</dbReference>
<gene>
    <name evidence="13" type="ORF">SVIM_LOCUS150095</name>
</gene>
<evidence type="ECO:0000256" key="9">
    <source>
        <dbReference type="ARBA" id="ARBA00023136"/>
    </source>
</evidence>